<dbReference type="InterPro" id="IPR008189">
    <property type="entry name" value="rRNA_ssu_MeTfrase_I"/>
</dbReference>
<dbReference type="CDD" id="cd11648">
    <property type="entry name" value="RsmI"/>
    <property type="match status" value="1"/>
</dbReference>
<dbReference type="InterPro" id="IPR035996">
    <property type="entry name" value="4pyrrol_Methylase_sf"/>
</dbReference>
<keyword evidence="3 6" id="KW-0489">Methyltransferase</keyword>
<reference evidence="8 9" key="1">
    <citation type="submission" date="2020-08" db="EMBL/GenBank/DDBJ databases">
        <title>Bridging the membrane lipid divide: bacteria of the FCB group superphylum have the potential to synthesize archaeal ether lipids.</title>
        <authorList>
            <person name="Villanueva L."/>
            <person name="Von Meijenfeldt F.A.B."/>
            <person name="Westbye A.B."/>
            <person name="Yadav S."/>
            <person name="Hopmans E.C."/>
            <person name="Dutilh B.E."/>
            <person name="Sinninghe Damste J.S."/>
        </authorList>
    </citation>
    <scope>NUCLEOTIDE SEQUENCE [LARGE SCALE GENOMIC DNA]</scope>
    <source>
        <strain evidence="8">NIOZ-UU17</strain>
    </source>
</reference>
<evidence type="ECO:0000259" key="7">
    <source>
        <dbReference type="Pfam" id="PF00590"/>
    </source>
</evidence>
<dbReference type="GO" id="GO:0005737">
    <property type="term" value="C:cytoplasm"/>
    <property type="evidence" value="ECO:0007669"/>
    <property type="project" value="UniProtKB-SubCell"/>
</dbReference>
<dbReference type="EMBL" id="JACNIG010000434">
    <property type="protein sequence ID" value="MBC8434403.1"/>
    <property type="molecule type" value="Genomic_DNA"/>
</dbReference>
<protein>
    <recommendedName>
        <fullName evidence="6">Ribosomal RNA small subunit methyltransferase I</fullName>
        <ecNumber evidence="6">2.1.1.198</ecNumber>
    </recommendedName>
    <alternativeName>
        <fullName evidence="6">16S rRNA 2'-O-ribose C1402 methyltransferase</fullName>
    </alternativeName>
    <alternativeName>
        <fullName evidence="6">rRNA (cytidine-2'-O-)-methyltransferase RsmI</fullName>
    </alternativeName>
</protein>
<evidence type="ECO:0000256" key="6">
    <source>
        <dbReference type="HAMAP-Rule" id="MF_01877"/>
    </source>
</evidence>
<evidence type="ECO:0000313" key="8">
    <source>
        <dbReference type="EMBL" id="MBC8434403.1"/>
    </source>
</evidence>
<dbReference type="PIRSF" id="PIRSF005917">
    <property type="entry name" value="MTase_YraL"/>
    <property type="match status" value="1"/>
</dbReference>
<evidence type="ECO:0000256" key="2">
    <source>
        <dbReference type="ARBA" id="ARBA00022552"/>
    </source>
</evidence>
<dbReference type="SUPFAM" id="SSF53790">
    <property type="entry name" value="Tetrapyrrole methylase"/>
    <property type="match status" value="1"/>
</dbReference>
<name>A0A8J6P478_9BACT</name>
<dbReference type="PROSITE" id="PS01296">
    <property type="entry name" value="RSMI"/>
    <property type="match status" value="1"/>
</dbReference>
<evidence type="ECO:0000256" key="3">
    <source>
        <dbReference type="ARBA" id="ARBA00022603"/>
    </source>
</evidence>
<keyword evidence="5 6" id="KW-0949">S-adenosyl-L-methionine</keyword>
<feature type="domain" description="Tetrapyrrole methylase" evidence="7">
    <location>
        <begin position="13"/>
        <end position="211"/>
    </location>
</feature>
<dbReference type="PANTHER" id="PTHR46111:SF1">
    <property type="entry name" value="RIBOSOMAL RNA SMALL SUBUNIT METHYLTRANSFERASE I"/>
    <property type="match status" value="1"/>
</dbReference>
<dbReference type="NCBIfam" id="TIGR00096">
    <property type="entry name" value="16S rRNA (cytidine(1402)-2'-O)-methyltransferase"/>
    <property type="match status" value="1"/>
</dbReference>
<proteinExistence type="inferred from homology"/>
<dbReference type="InterPro" id="IPR014776">
    <property type="entry name" value="4pyrrole_Mease_sub2"/>
</dbReference>
<dbReference type="AlphaFoldDB" id="A0A8J6P478"/>
<comment type="similarity">
    <text evidence="6">Belongs to the methyltransferase superfamily. RsmI family.</text>
</comment>
<dbReference type="Proteomes" id="UP000605201">
    <property type="component" value="Unassembled WGS sequence"/>
</dbReference>
<comment type="function">
    <text evidence="6">Catalyzes the 2'-O-methylation of the ribose of cytidine 1402 (C1402) in 16S rRNA.</text>
</comment>
<evidence type="ECO:0000256" key="4">
    <source>
        <dbReference type="ARBA" id="ARBA00022679"/>
    </source>
</evidence>
<accession>A0A8J6P478</accession>
<keyword evidence="1 6" id="KW-0963">Cytoplasm</keyword>
<dbReference type="FunFam" id="3.30.950.10:FF:000002">
    <property type="entry name" value="Ribosomal RNA small subunit methyltransferase I"/>
    <property type="match status" value="1"/>
</dbReference>
<dbReference type="Gene3D" id="3.30.950.10">
    <property type="entry name" value="Methyltransferase, Cobalt-precorrin-4 Transmethylase, Domain 2"/>
    <property type="match status" value="1"/>
</dbReference>
<dbReference type="GO" id="GO:0070677">
    <property type="term" value="F:rRNA (cytosine-2'-O-)-methyltransferase activity"/>
    <property type="evidence" value="ECO:0007669"/>
    <property type="project" value="UniProtKB-UniRule"/>
</dbReference>
<evidence type="ECO:0000313" key="9">
    <source>
        <dbReference type="Proteomes" id="UP000605201"/>
    </source>
</evidence>
<sequence length="299" mass="32793">MDDSKDIFKTGALYVVATPIGNMEDITLRALNVLGRVDLIAAEDTRHTGKLLARHKIKGHLIAYHEHNETERTPELLNRLKAGSAVALVSNAGTPSVSDPGYRLVNAAIANGINVVPIPGVSAAVSALSAAGLPTDAFVFIGFAAKKKAKRIKQLAELAHVPRTIIFYESPRRITTFLQEIISTMGDRYGVLCREMTKLHEEFIRGNLSEIHSRLKERATVKGECTLIVEGRQETSDVSFETIQNEIIKTLETTESSLSDLAKTIAVKYGVSKNKIYQEALKIRQGMQNATQNSKKSKP</sequence>
<keyword evidence="4 6" id="KW-0808">Transferase</keyword>
<dbReference type="HAMAP" id="MF_01877">
    <property type="entry name" value="16SrRNA_methyltr_I"/>
    <property type="match status" value="1"/>
</dbReference>
<organism evidence="8 9">
    <name type="scientific">Candidatus Desulfatibia vada</name>
    <dbReference type="NCBI Taxonomy" id="2841696"/>
    <lineage>
        <taxon>Bacteria</taxon>
        <taxon>Pseudomonadati</taxon>
        <taxon>Thermodesulfobacteriota</taxon>
        <taxon>Desulfobacteria</taxon>
        <taxon>Desulfobacterales</taxon>
        <taxon>Desulfobacterales incertae sedis</taxon>
        <taxon>Candidatus Desulfatibia</taxon>
    </lineage>
</organism>
<evidence type="ECO:0000256" key="5">
    <source>
        <dbReference type="ARBA" id="ARBA00022691"/>
    </source>
</evidence>
<dbReference type="InterPro" id="IPR014777">
    <property type="entry name" value="4pyrrole_Mease_sub1"/>
</dbReference>
<dbReference type="Gene3D" id="3.40.1010.10">
    <property type="entry name" value="Cobalt-precorrin-4 Transmethylase, Domain 1"/>
    <property type="match status" value="1"/>
</dbReference>
<evidence type="ECO:0000256" key="1">
    <source>
        <dbReference type="ARBA" id="ARBA00022490"/>
    </source>
</evidence>
<comment type="catalytic activity">
    <reaction evidence="6">
        <text>cytidine(1402) in 16S rRNA + S-adenosyl-L-methionine = 2'-O-methylcytidine(1402) in 16S rRNA + S-adenosyl-L-homocysteine + H(+)</text>
        <dbReference type="Rhea" id="RHEA:42924"/>
        <dbReference type="Rhea" id="RHEA-COMP:10285"/>
        <dbReference type="Rhea" id="RHEA-COMP:10286"/>
        <dbReference type="ChEBI" id="CHEBI:15378"/>
        <dbReference type="ChEBI" id="CHEBI:57856"/>
        <dbReference type="ChEBI" id="CHEBI:59789"/>
        <dbReference type="ChEBI" id="CHEBI:74495"/>
        <dbReference type="ChEBI" id="CHEBI:82748"/>
        <dbReference type="EC" id="2.1.1.198"/>
    </reaction>
</comment>
<keyword evidence="2 6" id="KW-0698">rRNA processing</keyword>
<comment type="subcellular location">
    <subcellularLocation>
        <location evidence="6">Cytoplasm</location>
    </subcellularLocation>
</comment>
<dbReference type="FunFam" id="3.40.1010.10:FF:000007">
    <property type="entry name" value="Ribosomal RNA small subunit methyltransferase I"/>
    <property type="match status" value="1"/>
</dbReference>
<dbReference type="Pfam" id="PF00590">
    <property type="entry name" value="TP_methylase"/>
    <property type="match status" value="1"/>
</dbReference>
<gene>
    <name evidence="6 8" type="primary">rsmI</name>
    <name evidence="8" type="ORF">H8D96_21045</name>
</gene>
<dbReference type="InterPro" id="IPR000878">
    <property type="entry name" value="4pyrrol_Mease"/>
</dbReference>
<dbReference type="PANTHER" id="PTHR46111">
    <property type="entry name" value="RIBOSOMAL RNA SMALL SUBUNIT METHYLTRANSFERASE I"/>
    <property type="match status" value="1"/>
</dbReference>
<dbReference type="EC" id="2.1.1.198" evidence="6"/>
<dbReference type="InterPro" id="IPR018063">
    <property type="entry name" value="SAM_MeTrfase_RsmI_CS"/>
</dbReference>
<comment type="caution">
    <text evidence="8">The sequence shown here is derived from an EMBL/GenBank/DDBJ whole genome shotgun (WGS) entry which is preliminary data.</text>
</comment>